<keyword evidence="4" id="KW-0645">Protease</keyword>
<keyword evidence="4" id="KW-0121">Carboxypeptidase</keyword>
<comment type="caution">
    <text evidence="4">The sequence shown here is derived from an EMBL/GenBank/DDBJ whole genome shotgun (WGS) entry which is preliminary data.</text>
</comment>
<reference evidence="4 5" key="1">
    <citation type="submission" date="2023-06" db="EMBL/GenBank/DDBJ databases">
        <title>Thiopseudomonas sp. CY1220 draft genome sequence.</title>
        <authorList>
            <person name="Zhao G."/>
            <person name="An M."/>
        </authorList>
    </citation>
    <scope>NUCLEOTIDE SEQUENCE [LARGE SCALE GENOMIC DNA]</scope>
    <source>
        <strain evidence="4 5">CY1220</strain>
    </source>
</reference>
<dbReference type="InterPro" id="IPR012338">
    <property type="entry name" value="Beta-lactam/transpept-like"/>
</dbReference>
<evidence type="ECO:0000313" key="4">
    <source>
        <dbReference type="EMBL" id="MDM7857330.1"/>
    </source>
</evidence>
<gene>
    <name evidence="4" type="primary">dacB</name>
    <name evidence="4" type="ORF">QEZ41_03415</name>
</gene>
<feature type="chain" id="PRO_5046587668" evidence="3">
    <location>
        <begin position="22"/>
        <end position="479"/>
    </location>
</feature>
<evidence type="ECO:0000256" key="3">
    <source>
        <dbReference type="SAM" id="SignalP"/>
    </source>
</evidence>
<comment type="similarity">
    <text evidence="1">Belongs to the peptidase S13 family.</text>
</comment>
<proteinExistence type="inferred from homology"/>
<sequence length="479" mass="52790">MLRKILSFTLALTFSTFHLQAHSAHPNLTDVQKILQKNQLPTHALALVTLPLNKNSTSKGTFYNANTSVNPASVIKLVTTYAALENLGPAFTWRTDLLTDGKIEGNKLNGNLYFRSGGDPKLTIERLWLLLRNLKLQGISHINGDLVLDGSFYQIESFKAFDGEKGDLYRPFMVDGSSLLVNFNAQRFIVTGSLTGATVTSDPFIPDVMVDNQVRVIPPQNCNAHTKVYFHPLQTDERHTLRVTGSIPEGCSTQKYFAFMEHERYAAGIIRSTWEDMGGTISGKTVFAVTPRSASRLSSLPSISVAEAIRDVNKFSNNAMAKQLFLTIGANNRLATDTDDAEAAKRVVIEWWKSKGIQRPSLIIENGSGLSRSERLSAYELALMLKDAASSPYAAEFQASLPLVAIDGTMSRRLRRSPIAGQARIKTGTLRNVRAIAGYSNDKDGEPWVIVAILNHPVNIHNGILDSLLNSLHLQTPIR</sequence>
<feature type="signal peptide" evidence="3">
    <location>
        <begin position="1"/>
        <end position="21"/>
    </location>
</feature>
<dbReference type="PRINTS" id="PR00922">
    <property type="entry name" value="DADACBPTASE3"/>
</dbReference>
<keyword evidence="5" id="KW-1185">Reference proteome</keyword>
<dbReference type="Gene3D" id="3.40.710.10">
    <property type="entry name" value="DD-peptidase/beta-lactamase superfamily"/>
    <property type="match status" value="1"/>
</dbReference>
<dbReference type="NCBIfam" id="TIGR00666">
    <property type="entry name" value="PBP4"/>
    <property type="match status" value="1"/>
</dbReference>
<evidence type="ECO:0000256" key="2">
    <source>
        <dbReference type="ARBA" id="ARBA00022801"/>
    </source>
</evidence>
<dbReference type="RefSeq" id="WP_289409986.1">
    <property type="nucleotide sequence ID" value="NZ_JAUCDY010000003.1"/>
</dbReference>
<keyword evidence="2 4" id="KW-0378">Hydrolase</keyword>
<accession>A0ABT7SMB0</accession>
<dbReference type="EMBL" id="JAUCDY010000003">
    <property type="protein sequence ID" value="MDM7857330.1"/>
    <property type="molecule type" value="Genomic_DNA"/>
</dbReference>
<organism evidence="4 5">
    <name type="scientific">Thiopseudomonas acetoxidans</name>
    <dbReference type="NCBI Taxonomy" id="3041622"/>
    <lineage>
        <taxon>Bacteria</taxon>
        <taxon>Pseudomonadati</taxon>
        <taxon>Pseudomonadota</taxon>
        <taxon>Gammaproteobacteria</taxon>
        <taxon>Pseudomonadales</taxon>
        <taxon>Pseudomonadaceae</taxon>
        <taxon>Thiopseudomonas</taxon>
    </lineage>
</organism>
<dbReference type="InterPro" id="IPR000667">
    <property type="entry name" value="Peptidase_S13"/>
</dbReference>
<dbReference type="EC" id="3.4.16.4" evidence="4"/>
<dbReference type="Pfam" id="PF02113">
    <property type="entry name" value="Peptidase_S13"/>
    <property type="match status" value="1"/>
</dbReference>
<dbReference type="GO" id="GO:0009002">
    <property type="term" value="F:serine-type D-Ala-D-Ala carboxypeptidase activity"/>
    <property type="evidence" value="ECO:0007669"/>
    <property type="project" value="UniProtKB-EC"/>
</dbReference>
<evidence type="ECO:0000313" key="5">
    <source>
        <dbReference type="Proteomes" id="UP001241056"/>
    </source>
</evidence>
<dbReference type="PANTHER" id="PTHR30023:SF0">
    <property type="entry name" value="PENICILLIN-SENSITIVE CARBOXYPEPTIDASE A"/>
    <property type="match status" value="1"/>
</dbReference>
<dbReference type="SUPFAM" id="SSF56601">
    <property type="entry name" value="beta-lactamase/transpeptidase-like"/>
    <property type="match status" value="1"/>
</dbReference>
<protein>
    <submittedName>
        <fullName evidence="4">D-alanyl-D-alanine carboxypeptidase/D-alanyl-D-alanine-endopeptidase</fullName>
        <ecNumber evidence="4">3.4.16.4</ecNumber>
    </submittedName>
</protein>
<evidence type="ECO:0000256" key="1">
    <source>
        <dbReference type="ARBA" id="ARBA00006096"/>
    </source>
</evidence>
<name>A0ABT7SMB0_9GAMM</name>
<keyword evidence="3" id="KW-0732">Signal</keyword>
<dbReference type="Gene3D" id="3.50.80.20">
    <property type="entry name" value="D-Ala-D-Ala carboxypeptidase C, peptidase S13"/>
    <property type="match status" value="1"/>
</dbReference>
<dbReference type="Proteomes" id="UP001241056">
    <property type="component" value="Unassembled WGS sequence"/>
</dbReference>
<dbReference type="PANTHER" id="PTHR30023">
    <property type="entry name" value="D-ALANYL-D-ALANINE CARBOXYPEPTIDASE"/>
    <property type="match status" value="1"/>
</dbReference>